<dbReference type="SMART" id="SM00740">
    <property type="entry name" value="PASTA"/>
    <property type="match status" value="1"/>
</dbReference>
<evidence type="ECO:0000256" key="1">
    <source>
        <dbReference type="SAM" id="MobiDB-lite"/>
    </source>
</evidence>
<evidence type="ECO:0000313" key="3">
    <source>
        <dbReference type="EMBL" id="ROO84649.1"/>
    </source>
</evidence>
<dbReference type="RefSeq" id="WP_123664236.1">
    <property type="nucleotide sequence ID" value="NZ_RJKE01000001.1"/>
</dbReference>
<dbReference type="Proteomes" id="UP000272400">
    <property type="component" value="Unassembled WGS sequence"/>
</dbReference>
<feature type="region of interest" description="Disordered" evidence="1">
    <location>
        <begin position="166"/>
        <end position="186"/>
    </location>
</feature>
<dbReference type="InterPro" id="IPR005543">
    <property type="entry name" value="PASTA_dom"/>
</dbReference>
<dbReference type="PROSITE" id="PS51178">
    <property type="entry name" value="PASTA"/>
    <property type="match status" value="1"/>
</dbReference>
<name>A0A3N1CTK2_9ACTN</name>
<evidence type="ECO:0000313" key="4">
    <source>
        <dbReference type="Proteomes" id="UP000272400"/>
    </source>
</evidence>
<feature type="compositionally biased region" description="Basic and acidic residues" evidence="1">
    <location>
        <begin position="166"/>
        <end position="177"/>
    </location>
</feature>
<protein>
    <submittedName>
        <fullName evidence="3">PASTA domain-containing protein</fullName>
    </submittedName>
</protein>
<keyword evidence="4" id="KW-1185">Reference proteome</keyword>
<feature type="compositionally biased region" description="Low complexity" evidence="1">
    <location>
        <begin position="37"/>
        <end position="71"/>
    </location>
</feature>
<dbReference type="EMBL" id="RJKE01000001">
    <property type="protein sequence ID" value="ROO84649.1"/>
    <property type="molecule type" value="Genomic_DNA"/>
</dbReference>
<evidence type="ECO:0000259" key="2">
    <source>
        <dbReference type="PROSITE" id="PS51178"/>
    </source>
</evidence>
<sequence length="186" mass="19141">MLVKIAVPVGAIAVIGLTVAFSGDDSDKNLTLTPERPAIATATSTVTPTEAPETAEPTPVSAPTRTTATTPPATPTPRPTTSSPKPPPPQPPATQAPPAPTTRAVPDVVGLSLNEAAVRLAQAGFGFAEICVRSREEGVLNQQPAAGQQWNPGGRVALYVASRRCDDHDWGDDDRAPASRPSPSAT</sequence>
<dbReference type="OrthoDB" id="10016392at2"/>
<reference evidence="3 4" key="1">
    <citation type="submission" date="2018-11" db="EMBL/GenBank/DDBJ databases">
        <title>Sequencing the genomes of 1000 actinobacteria strains.</title>
        <authorList>
            <person name="Klenk H.-P."/>
        </authorList>
    </citation>
    <scope>NUCLEOTIDE SEQUENCE [LARGE SCALE GENOMIC DNA]</scope>
    <source>
        <strain evidence="3 4">DSM 44254</strain>
    </source>
</reference>
<feature type="compositionally biased region" description="Pro residues" evidence="1">
    <location>
        <begin position="72"/>
        <end position="100"/>
    </location>
</feature>
<comment type="caution">
    <text evidence="3">The sequence shown here is derived from an EMBL/GenBank/DDBJ whole genome shotgun (WGS) entry which is preliminary data.</text>
</comment>
<dbReference type="SUPFAM" id="SSF54184">
    <property type="entry name" value="Penicillin-binding protein 2x (pbp-2x), c-terminal domain"/>
    <property type="match status" value="1"/>
</dbReference>
<dbReference type="AlphaFoldDB" id="A0A3N1CTK2"/>
<accession>A0A3N1CTK2</accession>
<organism evidence="3 4">
    <name type="scientific">Actinocorallia herbida</name>
    <dbReference type="NCBI Taxonomy" id="58109"/>
    <lineage>
        <taxon>Bacteria</taxon>
        <taxon>Bacillati</taxon>
        <taxon>Actinomycetota</taxon>
        <taxon>Actinomycetes</taxon>
        <taxon>Streptosporangiales</taxon>
        <taxon>Thermomonosporaceae</taxon>
        <taxon>Actinocorallia</taxon>
    </lineage>
</organism>
<gene>
    <name evidence="3" type="ORF">EDD29_2176</name>
</gene>
<feature type="domain" description="PASTA" evidence="2">
    <location>
        <begin position="99"/>
        <end position="162"/>
    </location>
</feature>
<dbReference type="CDD" id="cd06577">
    <property type="entry name" value="PASTA_pknB"/>
    <property type="match status" value="1"/>
</dbReference>
<dbReference type="Pfam" id="PF03793">
    <property type="entry name" value="PASTA"/>
    <property type="match status" value="1"/>
</dbReference>
<dbReference type="Gene3D" id="3.30.10.20">
    <property type="match status" value="1"/>
</dbReference>
<feature type="region of interest" description="Disordered" evidence="1">
    <location>
        <begin position="22"/>
        <end position="105"/>
    </location>
</feature>
<proteinExistence type="predicted"/>